<evidence type="ECO:0000313" key="2">
    <source>
        <dbReference type="EMBL" id="RRT56801.1"/>
    </source>
</evidence>
<dbReference type="Proteomes" id="UP000287651">
    <property type="component" value="Unassembled WGS sequence"/>
</dbReference>
<accession>A0A426YYR4</accession>
<protein>
    <submittedName>
        <fullName evidence="2">Uncharacterized protein</fullName>
    </submittedName>
</protein>
<evidence type="ECO:0000256" key="1">
    <source>
        <dbReference type="SAM" id="MobiDB-lite"/>
    </source>
</evidence>
<dbReference type="AlphaFoldDB" id="A0A426YYR4"/>
<name>A0A426YYR4_ENSVE</name>
<evidence type="ECO:0000313" key="3">
    <source>
        <dbReference type="Proteomes" id="UP000287651"/>
    </source>
</evidence>
<gene>
    <name evidence="2" type="ORF">B296_00031616</name>
</gene>
<organism evidence="2 3">
    <name type="scientific">Ensete ventricosum</name>
    <name type="common">Abyssinian banana</name>
    <name type="synonym">Musa ensete</name>
    <dbReference type="NCBI Taxonomy" id="4639"/>
    <lineage>
        <taxon>Eukaryota</taxon>
        <taxon>Viridiplantae</taxon>
        <taxon>Streptophyta</taxon>
        <taxon>Embryophyta</taxon>
        <taxon>Tracheophyta</taxon>
        <taxon>Spermatophyta</taxon>
        <taxon>Magnoliopsida</taxon>
        <taxon>Liliopsida</taxon>
        <taxon>Zingiberales</taxon>
        <taxon>Musaceae</taxon>
        <taxon>Ensete</taxon>
    </lineage>
</organism>
<feature type="region of interest" description="Disordered" evidence="1">
    <location>
        <begin position="1"/>
        <end position="39"/>
    </location>
</feature>
<feature type="compositionally biased region" description="Basic and acidic residues" evidence="1">
    <location>
        <begin position="11"/>
        <end position="31"/>
    </location>
</feature>
<dbReference type="EMBL" id="AMZH03009460">
    <property type="protein sequence ID" value="RRT56801.1"/>
    <property type="molecule type" value="Genomic_DNA"/>
</dbReference>
<reference evidence="2 3" key="1">
    <citation type="journal article" date="2014" name="Agronomy (Basel)">
        <title>A Draft Genome Sequence for Ensete ventricosum, the Drought-Tolerant Tree Against Hunger.</title>
        <authorList>
            <person name="Harrison J."/>
            <person name="Moore K.A."/>
            <person name="Paszkiewicz K."/>
            <person name="Jones T."/>
            <person name="Grant M."/>
            <person name="Ambacheew D."/>
            <person name="Muzemil S."/>
            <person name="Studholme D.J."/>
        </authorList>
    </citation>
    <scope>NUCLEOTIDE SEQUENCE [LARGE SCALE GENOMIC DNA]</scope>
</reference>
<proteinExistence type="predicted"/>
<sequence>MQWELAGGSSEARRSIEGLPRVRRELTRSDQEVAENASRVRHKMTETHWEFAGESEKCKGLVFTHGRISFSGLWWASTKDYSEKLT</sequence>
<comment type="caution">
    <text evidence="2">The sequence shown here is derived from an EMBL/GenBank/DDBJ whole genome shotgun (WGS) entry which is preliminary data.</text>
</comment>